<sequence length="105" mass="10585">MRVTQSAGGEADGEVDGGGEGEDGGEDDGDCNDGDWDDGGGADAVVGGSGEQPARTRHSVTANGGTIRLSIGDYASPSTHPLMRHSAGRRSGAPCPSIARPHRVR</sequence>
<gene>
    <name evidence="2" type="ORF">Ato02nite_058060</name>
</gene>
<evidence type="ECO:0000256" key="1">
    <source>
        <dbReference type="SAM" id="MobiDB-lite"/>
    </source>
</evidence>
<accession>A0A919TE92</accession>
<name>A0A919TE92_9ACTN</name>
<feature type="compositionally biased region" description="Acidic residues" evidence="1">
    <location>
        <begin position="11"/>
        <end position="40"/>
    </location>
</feature>
<organism evidence="2 3">
    <name type="scientific">Paractinoplanes toevensis</name>
    <dbReference type="NCBI Taxonomy" id="571911"/>
    <lineage>
        <taxon>Bacteria</taxon>
        <taxon>Bacillati</taxon>
        <taxon>Actinomycetota</taxon>
        <taxon>Actinomycetes</taxon>
        <taxon>Micromonosporales</taxon>
        <taxon>Micromonosporaceae</taxon>
        <taxon>Paractinoplanes</taxon>
    </lineage>
</organism>
<dbReference type="EMBL" id="BOQN01000072">
    <property type="protein sequence ID" value="GIM94013.1"/>
    <property type="molecule type" value="Genomic_DNA"/>
</dbReference>
<keyword evidence="3" id="KW-1185">Reference proteome</keyword>
<feature type="region of interest" description="Disordered" evidence="1">
    <location>
        <begin position="1"/>
        <end position="105"/>
    </location>
</feature>
<protein>
    <submittedName>
        <fullName evidence="2">Uncharacterized protein</fullName>
    </submittedName>
</protein>
<dbReference type="Proteomes" id="UP000677082">
    <property type="component" value="Unassembled WGS sequence"/>
</dbReference>
<evidence type="ECO:0000313" key="2">
    <source>
        <dbReference type="EMBL" id="GIM94013.1"/>
    </source>
</evidence>
<comment type="caution">
    <text evidence="2">The sequence shown here is derived from an EMBL/GenBank/DDBJ whole genome shotgun (WGS) entry which is preliminary data.</text>
</comment>
<reference evidence="2 3" key="1">
    <citation type="submission" date="2021-03" db="EMBL/GenBank/DDBJ databases">
        <title>Whole genome shotgun sequence of Actinoplanes toevensis NBRC 105298.</title>
        <authorList>
            <person name="Komaki H."/>
            <person name="Tamura T."/>
        </authorList>
    </citation>
    <scope>NUCLEOTIDE SEQUENCE [LARGE SCALE GENOMIC DNA]</scope>
    <source>
        <strain evidence="2 3">NBRC 105298</strain>
    </source>
</reference>
<dbReference type="AlphaFoldDB" id="A0A919TE92"/>
<feature type="compositionally biased region" description="Gly residues" evidence="1">
    <location>
        <begin position="41"/>
        <end position="50"/>
    </location>
</feature>
<proteinExistence type="predicted"/>
<evidence type="ECO:0000313" key="3">
    <source>
        <dbReference type="Proteomes" id="UP000677082"/>
    </source>
</evidence>